<gene>
    <name evidence="3" type="primary">ureF</name>
    <name evidence="4" type="ORF">E6C76_07000</name>
</gene>
<comment type="caution">
    <text evidence="4">The sequence shown here is derived from an EMBL/GenBank/DDBJ whole genome shotgun (WGS) entry which is preliminary data.</text>
</comment>
<keyword evidence="5" id="KW-1185">Reference proteome</keyword>
<protein>
    <recommendedName>
        <fullName evidence="3">Urease accessory protein UreF</fullName>
    </recommendedName>
</protein>
<accession>A0A4S4B1X3</accession>
<evidence type="ECO:0000256" key="1">
    <source>
        <dbReference type="ARBA" id="ARBA00022988"/>
    </source>
</evidence>
<dbReference type="Proteomes" id="UP000308430">
    <property type="component" value="Unassembled WGS sequence"/>
</dbReference>
<name>A0A4S4B1X3_9RHOO</name>
<dbReference type="EMBL" id="SSOC01000002">
    <property type="protein sequence ID" value="THF66572.1"/>
    <property type="molecule type" value="Genomic_DNA"/>
</dbReference>
<dbReference type="InterPro" id="IPR038277">
    <property type="entry name" value="UreF_sf"/>
</dbReference>
<evidence type="ECO:0000256" key="3">
    <source>
        <dbReference type="HAMAP-Rule" id="MF_01385"/>
    </source>
</evidence>
<evidence type="ECO:0000313" key="5">
    <source>
        <dbReference type="Proteomes" id="UP000308430"/>
    </source>
</evidence>
<proteinExistence type="inferred from homology"/>
<comment type="subcellular location">
    <subcellularLocation>
        <location evidence="3">Cytoplasm</location>
    </subcellularLocation>
</comment>
<keyword evidence="1 3" id="KW-0996">Nickel insertion</keyword>
<dbReference type="HAMAP" id="MF_01385">
    <property type="entry name" value="UreF"/>
    <property type="match status" value="1"/>
</dbReference>
<evidence type="ECO:0000256" key="2">
    <source>
        <dbReference type="ARBA" id="ARBA00023186"/>
    </source>
</evidence>
<evidence type="ECO:0000313" key="4">
    <source>
        <dbReference type="EMBL" id="THF66572.1"/>
    </source>
</evidence>
<dbReference type="RefSeq" id="WP_136347513.1">
    <property type="nucleotide sequence ID" value="NZ_SSOC01000002.1"/>
</dbReference>
<dbReference type="GO" id="GO:0016151">
    <property type="term" value="F:nickel cation binding"/>
    <property type="evidence" value="ECO:0007669"/>
    <property type="project" value="UniProtKB-UniRule"/>
</dbReference>
<reference evidence="4 5" key="1">
    <citation type="submission" date="2019-04" db="EMBL/GenBank/DDBJ databases">
        <title>Azoarcus nasutitermitis sp. nov. isolated from termite nest.</title>
        <authorList>
            <person name="Lin S.-Y."/>
            <person name="Hameed A."/>
            <person name="Hsu Y.-H."/>
            <person name="Young C.-C."/>
        </authorList>
    </citation>
    <scope>NUCLEOTIDE SEQUENCE [LARGE SCALE GENOMIC DNA]</scope>
    <source>
        <strain evidence="4 5">CC-YHH838</strain>
    </source>
</reference>
<dbReference type="GO" id="GO:0005737">
    <property type="term" value="C:cytoplasm"/>
    <property type="evidence" value="ECO:0007669"/>
    <property type="project" value="UniProtKB-SubCell"/>
</dbReference>
<keyword evidence="3" id="KW-0963">Cytoplasm</keyword>
<comment type="similarity">
    <text evidence="3">Belongs to the UreF family.</text>
</comment>
<dbReference type="Pfam" id="PF01730">
    <property type="entry name" value="UreF"/>
    <property type="match status" value="1"/>
</dbReference>
<dbReference type="OrthoDB" id="9798772at2"/>
<organism evidence="4 5">
    <name type="scientific">Pseudothauera nasutitermitis</name>
    <dbReference type="NCBI Taxonomy" id="2565930"/>
    <lineage>
        <taxon>Bacteria</taxon>
        <taxon>Pseudomonadati</taxon>
        <taxon>Pseudomonadota</taxon>
        <taxon>Betaproteobacteria</taxon>
        <taxon>Rhodocyclales</taxon>
        <taxon>Zoogloeaceae</taxon>
        <taxon>Pseudothauera</taxon>
    </lineage>
</organism>
<comment type="subunit">
    <text evidence="3">UreD, UreF and UreG form a complex that acts as a GTP-hydrolysis-dependent molecular chaperone, activating the urease apoprotein by helping to assemble the nickel containing metallocenter of UreC. The UreE protein probably delivers the nickel.</text>
</comment>
<dbReference type="PANTHER" id="PTHR33620">
    <property type="entry name" value="UREASE ACCESSORY PROTEIN F"/>
    <property type="match status" value="1"/>
</dbReference>
<dbReference type="InterPro" id="IPR002639">
    <property type="entry name" value="UreF"/>
</dbReference>
<dbReference type="PIRSF" id="PIRSF009467">
    <property type="entry name" value="Ureas_acces_UreF"/>
    <property type="match status" value="1"/>
</dbReference>
<sequence>MLPLVRLLQLVSPALPVGAYTYSQGLEWAVEAGTVNNEVDCARWIGDLLEHGTGAFEAPLLARLLAAWTRAEAGEAGALDEVDALNADFLASRETSELRAETAQMGYSLVRLLDGLPAFAGLPGWRERLARIDEPAFPTAWSAAAAAWRVPPQDAVAAYLWAWAENQVMAAVKAIPLGQSAGQRLLATLGERIPAVAERALAVPREQWSNFSPALAIASSRHETQYTRLFRS</sequence>
<comment type="function">
    <text evidence="3">Required for maturation of urease via the functional incorporation of the urease nickel metallocenter.</text>
</comment>
<dbReference type="PANTHER" id="PTHR33620:SF1">
    <property type="entry name" value="UREASE ACCESSORY PROTEIN F"/>
    <property type="match status" value="1"/>
</dbReference>
<dbReference type="AlphaFoldDB" id="A0A4S4B1X3"/>
<keyword evidence="2 3" id="KW-0143">Chaperone</keyword>
<dbReference type="Gene3D" id="1.10.4190.10">
    <property type="entry name" value="Urease accessory protein UreF"/>
    <property type="match status" value="1"/>
</dbReference>